<comment type="caution">
    <text evidence="2">The sequence shown here is derived from an EMBL/GenBank/DDBJ whole genome shotgun (WGS) entry which is preliminary data.</text>
</comment>
<dbReference type="AlphaFoldDB" id="A0A844ZQA0"/>
<gene>
    <name evidence="2" type="ORF">GRI41_06785</name>
</gene>
<accession>A0A844ZQA0</accession>
<keyword evidence="3" id="KW-1185">Reference proteome</keyword>
<evidence type="ECO:0000313" key="2">
    <source>
        <dbReference type="EMBL" id="MXO90521.1"/>
    </source>
</evidence>
<dbReference type="OrthoDB" id="9804723at2"/>
<organism evidence="2 3">
    <name type="scientific">Pontixanthobacter aquaemixtae</name>
    <dbReference type="NCBI Taxonomy" id="1958940"/>
    <lineage>
        <taxon>Bacteria</taxon>
        <taxon>Pseudomonadati</taxon>
        <taxon>Pseudomonadota</taxon>
        <taxon>Alphaproteobacteria</taxon>
        <taxon>Sphingomonadales</taxon>
        <taxon>Erythrobacteraceae</taxon>
        <taxon>Pontixanthobacter</taxon>
    </lineage>
</organism>
<name>A0A844ZQA0_9SPHN</name>
<dbReference type="InterPro" id="IPR029058">
    <property type="entry name" value="AB_hydrolase_fold"/>
</dbReference>
<dbReference type="Proteomes" id="UP000442714">
    <property type="component" value="Unassembled WGS sequence"/>
</dbReference>
<dbReference type="Pfam" id="PF12697">
    <property type="entry name" value="Abhydrolase_6"/>
    <property type="match status" value="1"/>
</dbReference>
<proteinExistence type="predicted"/>
<dbReference type="GO" id="GO:0016787">
    <property type="term" value="F:hydrolase activity"/>
    <property type="evidence" value="ECO:0007669"/>
    <property type="project" value="UniProtKB-KW"/>
</dbReference>
<dbReference type="EMBL" id="WTYX01000001">
    <property type="protein sequence ID" value="MXO90521.1"/>
    <property type="molecule type" value="Genomic_DNA"/>
</dbReference>
<protein>
    <submittedName>
        <fullName evidence="2">Alpha/beta fold hydrolase</fullName>
    </submittedName>
</protein>
<dbReference type="Gene3D" id="3.40.50.1820">
    <property type="entry name" value="alpha/beta hydrolase"/>
    <property type="match status" value="1"/>
</dbReference>
<feature type="domain" description="AB hydrolase-1" evidence="1">
    <location>
        <begin position="6"/>
        <end position="217"/>
    </location>
</feature>
<evidence type="ECO:0000313" key="3">
    <source>
        <dbReference type="Proteomes" id="UP000442714"/>
    </source>
</evidence>
<dbReference type="RefSeq" id="WP_160603969.1">
    <property type="nucleotide sequence ID" value="NZ_WTYX01000001.1"/>
</dbReference>
<evidence type="ECO:0000259" key="1">
    <source>
        <dbReference type="Pfam" id="PF12697"/>
    </source>
</evidence>
<keyword evidence="2" id="KW-0378">Hydrolase</keyword>
<reference evidence="2 3" key="1">
    <citation type="submission" date="2019-12" db="EMBL/GenBank/DDBJ databases">
        <title>Genomic-based taxomic classification of the family Erythrobacteraceae.</title>
        <authorList>
            <person name="Xu L."/>
        </authorList>
    </citation>
    <scope>NUCLEOTIDE SEQUENCE [LARGE SCALE GENOMIC DNA]</scope>
    <source>
        <strain evidence="2 3">KCTC 52763</strain>
    </source>
</reference>
<dbReference type="InterPro" id="IPR000073">
    <property type="entry name" value="AB_hydrolase_1"/>
</dbReference>
<dbReference type="SUPFAM" id="SSF53474">
    <property type="entry name" value="alpha/beta-Hydrolases"/>
    <property type="match status" value="1"/>
</dbReference>
<sequence length="229" mass="25407">MKPVEIVLLHGPLVGPASVEPTRQELQSRGLTVVVPKPANDQANIAWRDWPASLTDRLPKLDLPVFVGHSMGSLLAARMAADYAECGMICLDGDIPCLNGPTPPVAASFRPIIEGLPQSDRLLPPWHKWWPSDPFQGWPVTDAEKARVSADIPQLRFDWFDDSFIMPNWDHAAKGFIQLNAWFDEESKRAEKLGFPVERIEGTHLHPAVAPVETADAIIACIARMERPN</sequence>